<organism evidence="7 8">
    <name type="scientific">Pilimelia columellifera subsp. columellifera</name>
    <dbReference type="NCBI Taxonomy" id="706583"/>
    <lineage>
        <taxon>Bacteria</taxon>
        <taxon>Bacillati</taxon>
        <taxon>Actinomycetota</taxon>
        <taxon>Actinomycetes</taxon>
        <taxon>Micromonosporales</taxon>
        <taxon>Micromonosporaceae</taxon>
        <taxon>Pilimelia</taxon>
    </lineage>
</organism>
<dbReference type="InterPro" id="IPR022642">
    <property type="entry name" value="CheR_C"/>
</dbReference>
<comment type="catalytic activity">
    <reaction evidence="1">
        <text>L-glutamyl-[protein] + S-adenosyl-L-methionine = [protein]-L-glutamate 5-O-methyl ester + S-adenosyl-L-homocysteine</text>
        <dbReference type="Rhea" id="RHEA:24452"/>
        <dbReference type="Rhea" id="RHEA-COMP:10208"/>
        <dbReference type="Rhea" id="RHEA-COMP:10311"/>
        <dbReference type="ChEBI" id="CHEBI:29973"/>
        <dbReference type="ChEBI" id="CHEBI:57856"/>
        <dbReference type="ChEBI" id="CHEBI:59789"/>
        <dbReference type="ChEBI" id="CHEBI:82795"/>
        <dbReference type="EC" id="2.1.1.80"/>
    </reaction>
</comment>
<accession>A0ABP6AIC1</accession>
<keyword evidence="8" id="KW-1185">Reference proteome</keyword>
<dbReference type="EC" id="2.1.1.80" evidence="2"/>
<keyword evidence="4" id="KW-0808">Transferase</keyword>
<keyword evidence="3" id="KW-0489">Methyltransferase</keyword>
<dbReference type="SUPFAM" id="SSF53335">
    <property type="entry name" value="S-adenosyl-L-methionine-dependent methyltransferases"/>
    <property type="match status" value="1"/>
</dbReference>
<dbReference type="InterPro" id="IPR029063">
    <property type="entry name" value="SAM-dependent_MTases_sf"/>
</dbReference>
<protein>
    <recommendedName>
        <fullName evidence="2">protein-glutamate O-methyltransferase</fullName>
        <ecNumber evidence="2">2.1.1.80</ecNumber>
    </recommendedName>
</protein>
<dbReference type="Proteomes" id="UP001499978">
    <property type="component" value="Unassembled WGS sequence"/>
</dbReference>
<dbReference type="PROSITE" id="PS50123">
    <property type="entry name" value="CHER"/>
    <property type="match status" value="1"/>
</dbReference>
<evidence type="ECO:0000259" key="6">
    <source>
        <dbReference type="PROSITE" id="PS50123"/>
    </source>
</evidence>
<evidence type="ECO:0000313" key="7">
    <source>
        <dbReference type="EMBL" id="GAA2515984.1"/>
    </source>
</evidence>
<evidence type="ECO:0000256" key="3">
    <source>
        <dbReference type="ARBA" id="ARBA00022603"/>
    </source>
</evidence>
<evidence type="ECO:0000313" key="8">
    <source>
        <dbReference type="Proteomes" id="UP001499978"/>
    </source>
</evidence>
<evidence type="ECO:0000256" key="4">
    <source>
        <dbReference type="ARBA" id="ARBA00022679"/>
    </source>
</evidence>
<dbReference type="SUPFAM" id="SSF47757">
    <property type="entry name" value="Chemotaxis receptor methyltransferase CheR, N-terminal domain"/>
    <property type="match status" value="1"/>
</dbReference>
<evidence type="ECO:0000256" key="1">
    <source>
        <dbReference type="ARBA" id="ARBA00001541"/>
    </source>
</evidence>
<keyword evidence="5" id="KW-0949">S-adenosyl-L-methionine</keyword>
<feature type="domain" description="CheR-type methyltransferase" evidence="6">
    <location>
        <begin position="1"/>
        <end position="273"/>
    </location>
</feature>
<sequence length="282" mass="31519">MTTLAPTEFAYVADLLRRESSIVLGPGKEYLVLARLLPLAREAGVATVGDLLVRVRQRNDRASIQSIIDALTTNETSWFRDQAPYQALTSHVLPKLVAERGHHRHLRVWSAACSSGQETYSLAITMQEFLPAGWTYEIFASDISADMIERSQGGKYSQIEVSRGLPARMLVDYFEREGAHWRVAAKLRRNISFQRLNLAGPPPPMAPFDLVFLRNVLIYFDMGVKRTVLQNIGRLMRPDAYLFLGAAESTIGIDDSFERAPAGSTFAYQLRRSTPTNGSGVR</sequence>
<evidence type="ECO:0000256" key="5">
    <source>
        <dbReference type="ARBA" id="ARBA00022691"/>
    </source>
</evidence>
<dbReference type="InterPro" id="IPR036804">
    <property type="entry name" value="CheR_N_sf"/>
</dbReference>
<evidence type="ECO:0000256" key="2">
    <source>
        <dbReference type="ARBA" id="ARBA00012534"/>
    </source>
</evidence>
<dbReference type="Pfam" id="PF03705">
    <property type="entry name" value="CheR_N"/>
    <property type="match status" value="1"/>
</dbReference>
<dbReference type="InterPro" id="IPR050903">
    <property type="entry name" value="Bact_Chemotaxis_MeTrfase"/>
</dbReference>
<reference evidence="8" key="1">
    <citation type="journal article" date="2019" name="Int. J. Syst. Evol. Microbiol.">
        <title>The Global Catalogue of Microorganisms (GCM) 10K type strain sequencing project: providing services to taxonomists for standard genome sequencing and annotation.</title>
        <authorList>
            <consortium name="The Broad Institute Genomics Platform"/>
            <consortium name="The Broad Institute Genome Sequencing Center for Infectious Disease"/>
            <person name="Wu L."/>
            <person name="Ma J."/>
        </authorList>
    </citation>
    <scope>NUCLEOTIDE SEQUENCE [LARGE SCALE GENOMIC DNA]</scope>
    <source>
        <strain evidence="8">JCM 3367</strain>
    </source>
</reference>
<proteinExistence type="predicted"/>
<dbReference type="InterPro" id="IPR022641">
    <property type="entry name" value="CheR_N"/>
</dbReference>
<dbReference type="PANTHER" id="PTHR24422:SF21">
    <property type="entry name" value="CHEMOTAXIS PROTEIN METHYLTRANSFERASE 1"/>
    <property type="match status" value="1"/>
</dbReference>
<dbReference type="Gene3D" id="1.10.155.10">
    <property type="entry name" value="Chemotaxis receptor methyltransferase CheR, N-terminal domain"/>
    <property type="match status" value="1"/>
</dbReference>
<comment type="caution">
    <text evidence="7">The sequence shown here is derived from an EMBL/GenBank/DDBJ whole genome shotgun (WGS) entry which is preliminary data.</text>
</comment>
<dbReference type="InterPro" id="IPR000780">
    <property type="entry name" value="CheR_MeTrfase"/>
</dbReference>
<dbReference type="PRINTS" id="PR00996">
    <property type="entry name" value="CHERMTFRASE"/>
</dbReference>
<dbReference type="PANTHER" id="PTHR24422">
    <property type="entry name" value="CHEMOTAXIS PROTEIN METHYLTRANSFERASE"/>
    <property type="match status" value="1"/>
</dbReference>
<dbReference type="RefSeq" id="WP_344169136.1">
    <property type="nucleotide sequence ID" value="NZ_BAAARY010000003.1"/>
</dbReference>
<name>A0ABP6AIC1_9ACTN</name>
<dbReference type="EMBL" id="BAAARY010000003">
    <property type="protein sequence ID" value="GAA2515984.1"/>
    <property type="molecule type" value="Genomic_DNA"/>
</dbReference>
<gene>
    <name evidence="7" type="ORF">GCM10010201_10670</name>
</gene>
<dbReference type="SMART" id="SM00138">
    <property type="entry name" value="MeTrc"/>
    <property type="match status" value="1"/>
</dbReference>
<dbReference type="Gene3D" id="3.40.50.150">
    <property type="entry name" value="Vaccinia Virus protein VP39"/>
    <property type="match status" value="1"/>
</dbReference>
<dbReference type="Pfam" id="PF01739">
    <property type="entry name" value="CheR"/>
    <property type="match status" value="1"/>
</dbReference>